<protein>
    <submittedName>
        <fullName evidence="1">Uncharacterized protein</fullName>
    </submittedName>
</protein>
<dbReference type="AlphaFoldDB" id="A0A1F7GJC4"/>
<sequence>MGEIRQANGVSYITYGELKKFQIEQIPIGTILTGVKPRDLYTVQTWIDTKKVLADLNSEVSPDLVLPTIGYLHKGRIGGIKLILGDGNTKSIVALVRGHTVQFEVKGLLPPNTRYRPLIHLYQDNADLFTGF</sequence>
<dbReference type="EMBL" id="MFZI01000058">
    <property type="protein sequence ID" value="OGK19033.1"/>
    <property type="molecule type" value="Genomic_DNA"/>
</dbReference>
<proteinExistence type="predicted"/>
<organism evidence="1 2">
    <name type="scientific">Candidatus Roizmanbacteria bacterium RIFCSPHIGHO2_01_FULL_39_8</name>
    <dbReference type="NCBI Taxonomy" id="1802033"/>
    <lineage>
        <taxon>Bacteria</taxon>
        <taxon>Candidatus Roizmaniibacteriota</taxon>
    </lineage>
</organism>
<accession>A0A1F7GJC4</accession>
<evidence type="ECO:0000313" key="2">
    <source>
        <dbReference type="Proteomes" id="UP000177026"/>
    </source>
</evidence>
<reference evidence="1 2" key="1">
    <citation type="journal article" date="2016" name="Nat. Commun.">
        <title>Thousands of microbial genomes shed light on interconnected biogeochemical processes in an aquifer system.</title>
        <authorList>
            <person name="Anantharaman K."/>
            <person name="Brown C.T."/>
            <person name="Hug L.A."/>
            <person name="Sharon I."/>
            <person name="Castelle C.J."/>
            <person name="Probst A.J."/>
            <person name="Thomas B.C."/>
            <person name="Singh A."/>
            <person name="Wilkins M.J."/>
            <person name="Karaoz U."/>
            <person name="Brodie E.L."/>
            <person name="Williams K.H."/>
            <person name="Hubbard S.S."/>
            <person name="Banfield J.F."/>
        </authorList>
    </citation>
    <scope>NUCLEOTIDE SEQUENCE [LARGE SCALE GENOMIC DNA]</scope>
</reference>
<comment type="caution">
    <text evidence="1">The sequence shown here is derived from an EMBL/GenBank/DDBJ whole genome shotgun (WGS) entry which is preliminary data.</text>
</comment>
<dbReference type="Proteomes" id="UP000177026">
    <property type="component" value="Unassembled WGS sequence"/>
</dbReference>
<gene>
    <name evidence="1" type="ORF">A2866_00300</name>
</gene>
<evidence type="ECO:0000313" key="1">
    <source>
        <dbReference type="EMBL" id="OGK19033.1"/>
    </source>
</evidence>
<name>A0A1F7GJC4_9BACT</name>